<dbReference type="EMBL" id="WJYN01000013">
    <property type="protein sequence ID" value="MRT01453.1"/>
    <property type="molecule type" value="Genomic_DNA"/>
</dbReference>
<dbReference type="RefSeq" id="WP_089440420.1">
    <property type="nucleotide sequence ID" value="NZ_WJYN01000013.1"/>
</dbReference>
<dbReference type="Pfam" id="PF10134">
    <property type="entry name" value="RPA"/>
    <property type="match status" value="1"/>
</dbReference>
<reference evidence="2 3" key="1">
    <citation type="submission" date="2019-11" db="EMBL/GenBank/DDBJ databases">
        <title>Phenotypic characterization of an OXA-22 and OXA-60 co-producing Ralstonia pickettii clinical strain.</title>
        <authorList>
            <person name="He F."/>
        </authorList>
    </citation>
    <scope>NUCLEOTIDE SEQUENCE [LARGE SCALE GENOMIC DNA]</scope>
    <source>
        <strain evidence="2 3">PSLESD1</strain>
    </source>
</reference>
<feature type="compositionally biased region" description="Basic and acidic residues" evidence="1">
    <location>
        <begin position="14"/>
        <end position="24"/>
    </location>
</feature>
<evidence type="ECO:0000256" key="1">
    <source>
        <dbReference type="SAM" id="MobiDB-lite"/>
    </source>
</evidence>
<accession>A0A7X2HRL6</accession>
<evidence type="ECO:0000313" key="3">
    <source>
        <dbReference type="Proteomes" id="UP000441032"/>
    </source>
</evidence>
<dbReference type="AlphaFoldDB" id="A0A7X2HRL6"/>
<comment type="caution">
    <text evidence="2">The sequence shown here is derived from an EMBL/GenBank/DDBJ whole genome shotgun (WGS) entry which is preliminary data.</text>
</comment>
<protein>
    <submittedName>
        <fullName evidence="2">Plasmid replication initiator-like protein</fullName>
    </submittedName>
</protein>
<evidence type="ECO:0000313" key="2">
    <source>
        <dbReference type="EMBL" id="MRT01453.1"/>
    </source>
</evidence>
<feature type="region of interest" description="Disordered" evidence="1">
    <location>
        <begin position="1"/>
        <end position="40"/>
    </location>
</feature>
<gene>
    <name evidence="2" type="ORF">GJQ57_22660</name>
</gene>
<dbReference type="Proteomes" id="UP000441032">
    <property type="component" value="Unassembled WGS sequence"/>
</dbReference>
<organism evidence="2 3">
    <name type="scientific">Ralstonia pickettii</name>
    <name type="common">Burkholderia pickettii</name>
    <dbReference type="NCBI Taxonomy" id="329"/>
    <lineage>
        <taxon>Bacteria</taxon>
        <taxon>Pseudomonadati</taxon>
        <taxon>Pseudomonadota</taxon>
        <taxon>Betaproteobacteria</taxon>
        <taxon>Burkholderiales</taxon>
        <taxon>Burkholderiaceae</taxon>
        <taxon>Ralstonia</taxon>
    </lineage>
</organism>
<dbReference type="InterPro" id="IPR018777">
    <property type="entry name" value="Replication_initiator_prot_A"/>
</dbReference>
<proteinExistence type="predicted"/>
<sequence>MPDSLFSSPGPLRSPRDEKDERTAAEPTTHLAPDRGRQGDFFTLGIPDAAPKDDLASMEHPLFALKAGDTRVRTYERNGNTVTVKPGPDGCATIHDKDLWLYCAGQLVEAKNRGARISRTVRLTMYDFLTATNRDTSGRAYERAGEMLGRLTGTRVETNIETGGRRTRAFWGLVESAKIIEKSPNDGRMVSLEVTLPEWLFRAIDAGEFLTLSRNYYRLRKPLDRRIYELARKHCGRQPSWRVSLAVLHQKSGSTDALRNFRAAMRSLAESGVLPDFLMAFDGGRDMVTFYANGPKGRIAEAKDMLAGRPHASLLAHEKAHTRKTGKRSG</sequence>
<name>A0A7X2HRL6_RALPI</name>